<keyword evidence="1" id="KW-1133">Transmembrane helix</keyword>
<feature type="domain" description="F-box" evidence="2">
    <location>
        <begin position="16"/>
        <end position="55"/>
    </location>
</feature>
<organism evidence="3 4">
    <name type="scientific">Quercus lobata</name>
    <name type="common">Valley oak</name>
    <dbReference type="NCBI Taxonomy" id="97700"/>
    <lineage>
        <taxon>Eukaryota</taxon>
        <taxon>Viridiplantae</taxon>
        <taxon>Streptophyta</taxon>
        <taxon>Embryophyta</taxon>
        <taxon>Tracheophyta</taxon>
        <taxon>Spermatophyta</taxon>
        <taxon>Magnoliopsida</taxon>
        <taxon>eudicotyledons</taxon>
        <taxon>Gunneridae</taxon>
        <taxon>Pentapetalae</taxon>
        <taxon>rosids</taxon>
        <taxon>fabids</taxon>
        <taxon>Fagales</taxon>
        <taxon>Fagaceae</taxon>
        <taxon>Quercus</taxon>
    </lineage>
</organism>
<evidence type="ECO:0000313" key="3">
    <source>
        <dbReference type="EnsemblPlants" id="QL07p009358:mrna:CDS:2"/>
    </source>
</evidence>
<dbReference type="InterPro" id="IPR036047">
    <property type="entry name" value="F-box-like_dom_sf"/>
</dbReference>
<dbReference type="OrthoDB" id="1246445at2759"/>
<proteinExistence type="predicted"/>
<feature type="transmembrane region" description="Helical" evidence="1">
    <location>
        <begin position="283"/>
        <end position="304"/>
    </location>
</feature>
<dbReference type="Proteomes" id="UP000594261">
    <property type="component" value="Chromosome 7"/>
</dbReference>
<dbReference type="SUPFAM" id="SSF81383">
    <property type="entry name" value="F-box domain"/>
    <property type="match status" value="1"/>
</dbReference>
<dbReference type="Gene3D" id="1.20.1280.50">
    <property type="match status" value="1"/>
</dbReference>
<sequence length="390" mass="44928">MSRPTEKLRLLTERVLDDDIVFDILTRLPVKSLIRFRCVSKSWYSTITNPIFIATHFKLNEAKSLSNKNSHNGYLLYTSVTEGYSFHEDLRTLVYNRDRTVTEISRFITPFPFCDAFMNCFCNGIFCLDRFDENNGDHMIYLWNPSIRKFKMLAPALLTDPFDSATLGLAYHSQMNDFKILKLVSFPGSLGEPDPPTEAEVYTLSTDSWRKVVSAELSDPNIGYLYQNSPCIFFNGALHLILTNKHCRFILSFDINDERFHKIMLPLDFLNVYQSYLTVFKGLLAYIIISNYLATGGIMCHLWVMKEYGVAESWTRKCVPIDWFHHFHGCTDYGELLIKNFMGLISIDPENLLQNSLIMESNIRWAGYAANSIESLVLLDGVNVSSEYED</sequence>
<dbReference type="CDD" id="cd22157">
    <property type="entry name" value="F-box_AtFBW1-like"/>
    <property type="match status" value="1"/>
</dbReference>
<dbReference type="PANTHER" id="PTHR31672">
    <property type="entry name" value="BNACNNG10540D PROTEIN"/>
    <property type="match status" value="1"/>
</dbReference>
<reference evidence="3 4" key="1">
    <citation type="journal article" date="2016" name="G3 (Bethesda)">
        <title>First Draft Assembly and Annotation of the Genome of a California Endemic Oak Quercus lobata Nee (Fagaceae).</title>
        <authorList>
            <person name="Sork V.L."/>
            <person name="Fitz-Gibbon S.T."/>
            <person name="Puiu D."/>
            <person name="Crepeau M."/>
            <person name="Gugger P.F."/>
            <person name="Sherman R."/>
            <person name="Stevens K."/>
            <person name="Langley C.H."/>
            <person name="Pellegrini M."/>
            <person name="Salzberg S.L."/>
        </authorList>
    </citation>
    <scope>NUCLEOTIDE SEQUENCE [LARGE SCALE GENOMIC DNA]</scope>
    <source>
        <strain evidence="3 4">cv. SW786</strain>
    </source>
</reference>
<dbReference type="OMA" id="CHINLVA"/>
<keyword evidence="1" id="KW-0812">Transmembrane</keyword>
<dbReference type="SMART" id="SM00256">
    <property type="entry name" value="FBOX"/>
    <property type="match status" value="1"/>
</dbReference>
<dbReference type="InterPro" id="IPR017451">
    <property type="entry name" value="F-box-assoc_interact_dom"/>
</dbReference>
<dbReference type="RefSeq" id="XP_030927670.1">
    <property type="nucleotide sequence ID" value="XM_031071810.1"/>
</dbReference>
<dbReference type="EnsemblPlants" id="QL07p009358:mrna">
    <property type="protein sequence ID" value="QL07p009358:mrna:CDS:2"/>
    <property type="gene ID" value="QL07p009358"/>
</dbReference>
<dbReference type="InParanoid" id="A0A7N2M1E1"/>
<dbReference type="Pfam" id="PF07734">
    <property type="entry name" value="FBA_1"/>
    <property type="match status" value="1"/>
</dbReference>
<reference evidence="3" key="2">
    <citation type="submission" date="2021-01" db="UniProtKB">
        <authorList>
            <consortium name="EnsemblPlants"/>
        </authorList>
    </citation>
    <scope>IDENTIFICATION</scope>
</reference>
<dbReference type="FunCoup" id="A0A7N2M1E1">
    <property type="interactions" value="173"/>
</dbReference>
<dbReference type="PANTHER" id="PTHR31672:SF13">
    <property type="entry name" value="F-BOX PROTEIN CPR30-LIKE"/>
    <property type="match status" value="1"/>
</dbReference>
<dbReference type="Pfam" id="PF00646">
    <property type="entry name" value="F-box"/>
    <property type="match status" value="1"/>
</dbReference>
<gene>
    <name evidence="3" type="primary">LOC115953972</name>
</gene>
<dbReference type="EMBL" id="LRBV02000007">
    <property type="status" value="NOT_ANNOTATED_CDS"/>
    <property type="molecule type" value="Genomic_DNA"/>
</dbReference>
<dbReference type="AlphaFoldDB" id="A0A7N2M1E1"/>
<keyword evidence="4" id="KW-1185">Reference proteome</keyword>
<protein>
    <recommendedName>
        <fullName evidence="2">F-box domain-containing protein</fullName>
    </recommendedName>
</protein>
<evidence type="ECO:0000256" key="1">
    <source>
        <dbReference type="SAM" id="Phobius"/>
    </source>
</evidence>
<dbReference type="InterPro" id="IPR001810">
    <property type="entry name" value="F-box_dom"/>
</dbReference>
<dbReference type="NCBIfam" id="TIGR01640">
    <property type="entry name" value="F_box_assoc_1"/>
    <property type="match status" value="1"/>
</dbReference>
<evidence type="ECO:0000259" key="2">
    <source>
        <dbReference type="SMART" id="SM00256"/>
    </source>
</evidence>
<evidence type="ECO:0000313" key="4">
    <source>
        <dbReference type="Proteomes" id="UP000594261"/>
    </source>
</evidence>
<accession>A0A7N2M1E1</accession>
<keyword evidence="1" id="KW-0472">Membrane</keyword>
<name>A0A7N2M1E1_QUELO</name>
<dbReference type="InterPro" id="IPR006527">
    <property type="entry name" value="F-box-assoc_dom_typ1"/>
</dbReference>
<dbReference type="GeneID" id="115953972"/>
<dbReference type="InterPro" id="IPR050796">
    <property type="entry name" value="SCF_F-box_component"/>
</dbReference>
<dbReference type="Gramene" id="QL07p009358:mrna">
    <property type="protein sequence ID" value="QL07p009358:mrna:CDS:2"/>
    <property type="gene ID" value="QL07p009358"/>
</dbReference>
<dbReference type="KEGG" id="qlo:115953972"/>